<proteinExistence type="predicted"/>
<dbReference type="SMART" id="SM00450">
    <property type="entry name" value="RHOD"/>
    <property type="match status" value="1"/>
</dbReference>
<feature type="domain" description="Rhodanese" evidence="2">
    <location>
        <begin position="272"/>
        <end position="367"/>
    </location>
</feature>
<dbReference type="Pfam" id="PF12368">
    <property type="entry name" value="Rhodanese_C"/>
    <property type="match status" value="1"/>
</dbReference>
<dbReference type="PROSITE" id="PS50206">
    <property type="entry name" value="RHODANESE_3"/>
    <property type="match status" value="1"/>
</dbReference>
<organism evidence="3 4">
    <name type="scientific">Knipowitschia caucasica</name>
    <name type="common">Caucasian dwarf goby</name>
    <name type="synonym">Pomatoschistus caucasicus</name>
    <dbReference type="NCBI Taxonomy" id="637954"/>
    <lineage>
        <taxon>Eukaryota</taxon>
        <taxon>Metazoa</taxon>
        <taxon>Chordata</taxon>
        <taxon>Craniata</taxon>
        <taxon>Vertebrata</taxon>
        <taxon>Euteleostomi</taxon>
        <taxon>Actinopterygii</taxon>
        <taxon>Neopterygii</taxon>
        <taxon>Teleostei</taxon>
        <taxon>Neoteleostei</taxon>
        <taxon>Acanthomorphata</taxon>
        <taxon>Gobiaria</taxon>
        <taxon>Gobiiformes</taxon>
        <taxon>Gobioidei</taxon>
        <taxon>Gobiidae</taxon>
        <taxon>Gobiinae</taxon>
        <taxon>Knipowitschia</taxon>
    </lineage>
</organism>
<dbReference type="FunFam" id="3.40.250.10:FF:000022">
    <property type="entry name" value="Thiosulfate sulfurtransferase/rhodanese-like domain-containing protein 2"/>
    <property type="match status" value="1"/>
</dbReference>
<dbReference type="Gene3D" id="3.40.250.10">
    <property type="entry name" value="Rhodanese-like domain"/>
    <property type="match status" value="1"/>
</dbReference>
<keyword evidence="4" id="KW-1185">Reference proteome</keyword>
<reference evidence="3 4" key="1">
    <citation type="submission" date="2024-04" db="EMBL/GenBank/DDBJ databases">
        <authorList>
            <person name="Waldvogel A.-M."/>
            <person name="Schoenle A."/>
        </authorList>
    </citation>
    <scope>NUCLEOTIDE SEQUENCE [LARGE SCALE GENOMIC DNA]</scope>
</reference>
<accession>A0AAV2MIZ4</accession>
<dbReference type="CDD" id="cd01518">
    <property type="entry name" value="RHOD_YceA"/>
    <property type="match status" value="1"/>
</dbReference>
<dbReference type="InterPro" id="IPR036873">
    <property type="entry name" value="Rhodanese-like_dom_sf"/>
</dbReference>
<dbReference type="InterPro" id="IPR022111">
    <property type="entry name" value="Rhodanese_C"/>
</dbReference>
<dbReference type="EMBL" id="OZ035830">
    <property type="protein sequence ID" value="CAL1613084.1"/>
    <property type="molecule type" value="Genomic_DNA"/>
</dbReference>
<dbReference type="Pfam" id="PF00581">
    <property type="entry name" value="Rhodanese"/>
    <property type="match status" value="1"/>
</dbReference>
<dbReference type="PANTHER" id="PTHR43268">
    <property type="entry name" value="THIOSULFATE SULFURTRANSFERASE/RHODANESE-LIKE DOMAIN-CONTAINING PROTEIN 2"/>
    <property type="match status" value="1"/>
</dbReference>
<sequence length="735" mass="82538">MARSQDGITAPFSDPVYLKAAVLDPAFSLLWVEPHVLVNRDIKAEVAQQVKELILQDAAETEQPVLLGDEEDLGEGEGLFGAYRKRQKKDVGTSPALQLSHYLDIADGESALLSWALNMKTLPSLYRVAIRVPAATQVRASSNDCAVRPRPPAFTQASFLVGIYELFITSLFPWLACTNSWTKPAGFITPACPDKETTWAVSQPKALLHPLRSSKMSPGGAECFTELKVGVYREIVPMGVDPQVLSYQLAGTHLEPEEFHREVEALLAQEQASRETVLLDCRNFYESRIGQFSECLAPDIRKFSYFPAYVEKNLELFRDKRVLMYCTGGIRCERASAYLHSKKVCKDVLQLKGGIYKYLERFPEGHYRGKLFVFDERYAISFNDDVLSDCRYCGGPWDQYELCSSTHCRQLVLSCTNCRGKGHTACCPSCQSGDPKPLQHREQYDGIGTFTPSLQDQSTQVNVQEQRSFSSTPPAYLHDEDEDFTIEEADDPDYIADEQDIIEESERIESWQPGEKIYLLSESSLFGDGRADSPGHSAKYGTYTVMERKSKTIIASQLVQSNEVTSSVAMAKEGLLRALDQLNRNDVVIKELVTDRHLSIRKMLRATKPDIKHSVDIWHLDKGLGKKLLAVSKERDCGLVSECYHGIEARYRLAILHHNENANRSQAKTKDGQDIYNLVYPKFKKGGHTLCKIFEGATYNYIDPLMACVCKRLLAGEKYLAEKSKPPPLTSKGVQ</sequence>
<dbReference type="InterPro" id="IPR001763">
    <property type="entry name" value="Rhodanese-like_dom"/>
</dbReference>
<evidence type="ECO:0000259" key="2">
    <source>
        <dbReference type="PROSITE" id="PS50206"/>
    </source>
</evidence>
<dbReference type="Proteomes" id="UP001497482">
    <property type="component" value="Chromosome 8"/>
</dbReference>
<evidence type="ECO:0000313" key="3">
    <source>
        <dbReference type="EMBL" id="CAL1613084.1"/>
    </source>
</evidence>
<dbReference type="PANTHER" id="PTHR43268:SF6">
    <property type="entry name" value="THIOSULFATE SULFURTRANSFERASE_RHODANESE-LIKE DOMAIN-CONTAINING PROTEIN 2"/>
    <property type="match status" value="1"/>
</dbReference>
<gene>
    <name evidence="3" type="ORF">KC01_LOCUS39348</name>
</gene>
<evidence type="ECO:0000313" key="4">
    <source>
        <dbReference type="Proteomes" id="UP001497482"/>
    </source>
</evidence>
<name>A0AAV2MIZ4_KNICA</name>
<protein>
    <recommendedName>
        <fullName evidence="1">Thiosulfate sulfurtransferase/rhodanese-like domain-containing protein 2</fullName>
    </recommendedName>
</protein>
<dbReference type="InterPro" id="IPR020936">
    <property type="entry name" value="TrhO"/>
</dbReference>
<dbReference type="SUPFAM" id="SSF52821">
    <property type="entry name" value="Rhodanese/Cell cycle control phosphatase"/>
    <property type="match status" value="1"/>
</dbReference>
<dbReference type="AlphaFoldDB" id="A0AAV2MIZ4"/>
<evidence type="ECO:0000256" key="1">
    <source>
        <dbReference type="ARBA" id="ARBA00069711"/>
    </source>
</evidence>